<sequence>MTLPPSCLTVGKTHLSLYSPDCCYTCLTPSEPNKFILVSSDHRTWFHNAAYGLRTDRLTPHLFNLCSNAGSTRMSIFQRQPLDMTLSTCTQLLWLTMVRPVLSGTCPVKPLYGLGHHAAVQFQGLGKLLIA</sequence>
<proteinExistence type="predicted"/>
<dbReference type="Proteomes" id="UP001162483">
    <property type="component" value="Unassembled WGS sequence"/>
</dbReference>
<keyword evidence="2" id="KW-1185">Reference proteome</keyword>
<gene>
    <name evidence="1" type="ORF">SPARVUS_LOCUS2730550</name>
</gene>
<reference evidence="1" key="1">
    <citation type="submission" date="2023-05" db="EMBL/GenBank/DDBJ databases">
        <authorList>
            <person name="Stuckert A."/>
        </authorList>
    </citation>
    <scope>NUCLEOTIDE SEQUENCE</scope>
</reference>
<comment type="caution">
    <text evidence="1">The sequence shown here is derived from an EMBL/GenBank/DDBJ whole genome shotgun (WGS) entry which is preliminary data.</text>
</comment>
<organism evidence="1 2">
    <name type="scientific">Staurois parvus</name>
    <dbReference type="NCBI Taxonomy" id="386267"/>
    <lineage>
        <taxon>Eukaryota</taxon>
        <taxon>Metazoa</taxon>
        <taxon>Chordata</taxon>
        <taxon>Craniata</taxon>
        <taxon>Vertebrata</taxon>
        <taxon>Euteleostomi</taxon>
        <taxon>Amphibia</taxon>
        <taxon>Batrachia</taxon>
        <taxon>Anura</taxon>
        <taxon>Neobatrachia</taxon>
        <taxon>Ranoidea</taxon>
        <taxon>Ranidae</taxon>
        <taxon>Staurois</taxon>
    </lineage>
</organism>
<evidence type="ECO:0000313" key="1">
    <source>
        <dbReference type="EMBL" id="CAI9545808.1"/>
    </source>
</evidence>
<evidence type="ECO:0000313" key="2">
    <source>
        <dbReference type="Proteomes" id="UP001162483"/>
    </source>
</evidence>
<dbReference type="EMBL" id="CATNWA010003593">
    <property type="protein sequence ID" value="CAI9545808.1"/>
    <property type="molecule type" value="Genomic_DNA"/>
</dbReference>
<accession>A0ABN9BE39</accession>
<name>A0ABN9BE39_9NEOB</name>
<protein>
    <submittedName>
        <fullName evidence="1">Uncharacterized protein</fullName>
    </submittedName>
</protein>